<organism evidence="3 4">
    <name type="scientific">Massilia polaris</name>
    <dbReference type="NCBI Taxonomy" id="2728846"/>
    <lineage>
        <taxon>Bacteria</taxon>
        <taxon>Pseudomonadati</taxon>
        <taxon>Pseudomonadota</taxon>
        <taxon>Betaproteobacteria</taxon>
        <taxon>Burkholderiales</taxon>
        <taxon>Oxalobacteraceae</taxon>
        <taxon>Telluria group</taxon>
        <taxon>Massilia</taxon>
    </lineage>
</organism>
<gene>
    <name evidence="3" type="ORF">HHL21_00065</name>
</gene>
<evidence type="ECO:0000313" key="4">
    <source>
        <dbReference type="Proteomes" id="UP000583752"/>
    </source>
</evidence>
<feature type="region of interest" description="Disordered" evidence="1">
    <location>
        <begin position="248"/>
        <end position="272"/>
    </location>
</feature>
<keyword evidence="4" id="KW-1185">Reference proteome</keyword>
<feature type="signal peptide" evidence="2">
    <location>
        <begin position="1"/>
        <end position="22"/>
    </location>
</feature>
<dbReference type="RefSeq" id="WP_169463222.1">
    <property type="nucleotide sequence ID" value="NZ_JABBGG010000001.1"/>
</dbReference>
<evidence type="ECO:0000256" key="1">
    <source>
        <dbReference type="SAM" id="MobiDB-lite"/>
    </source>
</evidence>
<keyword evidence="2" id="KW-0732">Signal</keyword>
<evidence type="ECO:0000313" key="3">
    <source>
        <dbReference type="EMBL" id="NML59510.1"/>
    </source>
</evidence>
<reference evidence="3 4" key="1">
    <citation type="submission" date="2020-04" db="EMBL/GenBank/DDBJ databases">
        <title>Massilia sp. RP-1-19 isolated from soil.</title>
        <authorList>
            <person name="Dahal R.H."/>
        </authorList>
    </citation>
    <scope>NUCLEOTIDE SEQUENCE [LARGE SCALE GENOMIC DNA]</scope>
    <source>
        <strain evidence="3 4">RP-1-19</strain>
    </source>
</reference>
<dbReference type="EMBL" id="JABBGG010000001">
    <property type="protein sequence ID" value="NML59510.1"/>
    <property type="molecule type" value="Genomic_DNA"/>
</dbReference>
<accession>A0A848HH36</accession>
<feature type="chain" id="PRO_5033022409" evidence="2">
    <location>
        <begin position="23"/>
        <end position="272"/>
    </location>
</feature>
<proteinExistence type="predicted"/>
<name>A0A848HH36_9BURK</name>
<dbReference type="AlphaFoldDB" id="A0A848HH36"/>
<dbReference type="Pfam" id="PF10670">
    <property type="entry name" value="DUF4198"/>
    <property type="match status" value="1"/>
</dbReference>
<comment type="caution">
    <text evidence="3">The sequence shown here is derived from an EMBL/GenBank/DDBJ whole genome shotgun (WGS) entry which is preliminary data.</text>
</comment>
<evidence type="ECO:0000256" key="2">
    <source>
        <dbReference type="SAM" id="SignalP"/>
    </source>
</evidence>
<sequence>MNHTKNVLLAAVLATLSLQASAHRPWLMPSLTQVDGKEPVVIIDGAVSEELFEFDHIALKFDGAVVTDPDGVVTPAPQAASLKSRSSFDLKLPKPGTYKVSMASKNMMASWKEGSETRRWRGPEEAFAKQVPANAQDLQTTITQTRMETFITATKPSNGALKPSGSGLEMVPVTHPNELRAGETAKWRFTLDGKALANFPFSLVPGGVRHRGVLGEIRLSTDANGEATVQLPAGGMYWMSASYPAGLAKGESPKGPNPRRYSYSATLEVLPE</sequence>
<dbReference type="Proteomes" id="UP000583752">
    <property type="component" value="Unassembled WGS sequence"/>
</dbReference>
<dbReference type="InterPro" id="IPR019613">
    <property type="entry name" value="DUF4198"/>
</dbReference>
<protein>
    <submittedName>
        <fullName evidence="3">DUF4198 domain-containing protein</fullName>
    </submittedName>
</protein>